<dbReference type="EMBL" id="LCAO01000021">
    <property type="protein sequence ID" value="KKR91141.1"/>
    <property type="molecule type" value="Genomic_DNA"/>
</dbReference>
<dbReference type="AlphaFoldDB" id="A0A0G0UUG4"/>
<dbReference type="PANTHER" id="PTHR48100">
    <property type="entry name" value="BROAD-SPECIFICITY PHOSPHATASE YOR283W-RELATED"/>
    <property type="match status" value="1"/>
</dbReference>
<dbReference type="InterPro" id="IPR029033">
    <property type="entry name" value="His_PPase_superfam"/>
</dbReference>
<dbReference type="GO" id="GO:0005737">
    <property type="term" value="C:cytoplasm"/>
    <property type="evidence" value="ECO:0007669"/>
    <property type="project" value="TreeGrafter"/>
</dbReference>
<sequence length="195" mass="21976">MRIFLCRHGQTTGDIEDRYGGSYDDHLTDEGIKQSEDLAEKLKKSGIQKIYTSSLVRAKETSSIIGKKLEAEIEETPELKERNIYGVLSGMVKSEAREKFPDLVEAVKDFKNTIDMAESYEAAQERMLTGFKKVLRSKEKIVAVVTHGGTIKSIFRKLIGKEVSRIVDCGYAELEWNGRNLDLLRSDGIEMAPVQ</sequence>
<proteinExistence type="predicted"/>
<evidence type="ECO:0000256" key="1">
    <source>
        <dbReference type="PIRSR" id="PIRSR613078-1"/>
    </source>
</evidence>
<organism evidence="3 4">
    <name type="scientific">Candidatus Woesebacteria bacterium GW2011_GWA1_41_13b</name>
    <dbReference type="NCBI Taxonomy" id="1618555"/>
    <lineage>
        <taxon>Bacteria</taxon>
        <taxon>Candidatus Woeseibacteriota</taxon>
    </lineage>
</organism>
<feature type="binding site" evidence="2">
    <location>
        <position position="93"/>
    </location>
    <ligand>
        <name>substrate</name>
    </ligand>
</feature>
<dbReference type="Proteomes" id="UP000034676">
    <property type="component" value="Unassembled WGS sequence"/>
</dbReference>
<dbReference type="CDD" id="cd07067">
    <property type="entry name" value="HP_PGM_like"/>
    <property type="match status" value="1"/>
</dbReference>
<dbReference type="GO" id="GO:0016791">
    <property type="term" value="F:phosphatase activity"/>
    <property type="evidence" value="ECO:0007669"/>
    <property type="project" value="TreeGrafter"/>
</dbReference>
<evidence type="ECO:0000313" key="3">
    <source>
        <dbReference type="EMBL" id="KKR91141.1"/>
    </source>
</evidence>
<evidence type="ECO:0000313" key="4">
    <source>
        <dbReference type="Proteomes" id="UP000034676"/>
    </source>
</evidence>
<evidence type="ECO:0000256" key="2">
    <source>
        <dbReference type="PIRSR" id="PIRSR613078-2"/>
    </source>
</evidence>
<dbReference type="Gene3D" id="3.40.50.1240">
    <property type="entry name" value="Phosphoglycerate mutase-like"/>
    <property type="match status" value="1"/>
</dbReference>
<reference evidence="3 4" key="1">
    <citation type="journal article" date="2015" name="Nature">
        <title>rRNA introns, odd ribosomes, and small enigmatic genomes across a large radiation of phyla.</title>
        <authorList>
            <person name="Brown C.T."/>
            <person name="Hug L.A."/>
            <person name="Thomas B.C."/>
            <person name="Sharon I."/>
            <person name="Castelle C.J."/>
            <person name="Singh A."/>
            <person name="Wilkins M.J."/>
            <person name="Williams K.H."/>
            <person name="Banfield J.F."/>
        </authorList>
    </citation>
    <scope>NUCLEOTIDE SEQUENCE [LARGE SCALE GENOMIC DNA]</scope>
</reference>
<comment type="caution">
    <text evidence="3">The sequence shown here is derived from an EMBL/GenBank/DDBJ whole genome shotgun (WGS) entry which is preliminary data.</text>
</comment>
<accession>A0A0G0UUG4</accession>
<dbReference type="SMART" id="SM00855">
    <property type="entry name" value="PGAM"/>
    <property type="match status" value="1"/>
</dbReference>
<feature type="active site" description="Proton donor/acceptor" evidence="1">
    <location>
        <position position="81"/>
    </location>
</feature>
<dbReference type="InterPro" id="IPR050275">
    <property type="entry name" value="PGM_Phosphatase"/>
</dbReference>
<name>A0A0G0UUG4_9BACT</name>
<feature type="binding site" evidence="2">
    <location>
        <begin position="81"/>
        <end position="85"/>
    </location>
    <ligand>
        <name>substrate</name>
    </ligand>
</feature>
<dbReference type="InterPro" id="IPR013078">
    <property type="entry name" value="His_Pase_superF_clade-1"/>
</dbReference>
<feature type="binding site" evidence="2">
    <location>
        <position position="57"/>
    </location>
    <ligand>
        <name>substrate</name>
    </ligand>
</feature>
<protein>
    <submittedName>
        <fullName evidence="3">Phosphoglycerate mutase</fullName>
    </submittedName>
</protein>
<dbReference type="PANTHER" id="PTHR48100:SF1">
    <property type="entry name" value="HISTIDINE PHOSPHATASE FAMILY PROTEIN-RELATED"/>
    <property type="match status" value="1"/>
</dbReference>
<dbReference type="SUPFAM" id="SSF53254">
    <property type="entry name" value="Phosphoglycerate mutase-like"/>
    <property type="match status" value="1"/>
</dbReference>
<dbReference type="Pfam" id="PF00300">
    <property type="entry name" value="His_Phos_1"/>
    <property type="match status" value="1"/>
</dbReference>
<gene>
    <name evidence="3" type="ORF">UU42_C0021G0008</name>
</gene>
<feature type="active site" description="Tele-phosphohistidine intermediate" evidence="1">
    <location>
        <position position="8"/>
    </location>
</feature>